<feature type="compositionally biased region" description="Basic and acidic residues" evidence="7">
    <location>
        <begin position="258"/>
        <end position="269"/>
    </location>
</feature>
<organism evidence="8">
    <name type="scientific">Rhodosorus marinus</name>
    <dbReference type="NCBI Taxonomy" id="101924"/>
    <lineage>
        <taxon>Eukaryota</taxon>
        <taxon>Rhodophyta</taxon>
        <taxon>Stylonematophyceae</taxon>
        <taxon>Stylonematales</taxon>
        <taxon>Stylonemataceae</taxon>
        <taxon>Rhodosorus</taxon>
    </lineage>
</organism>
<feature type="compositionally biased region" description="Basic and acidic residues" evidence="7">
    <location>
        <begin position="106"/>
        <end position="117"/>
    </location>
</feature>
<feature type="region of interest" description="Disordered" evidence="7">
    <location>
        <begin position="98"/>
        <end position="144"/>
    </location>
</feature>
<dbReference type="AlphaFoldDB" id="A0A7S3EL21"/>
<proteinExistence type="inferred from homology"/>
<dbReference type="EMBL" id="HBHW01038720">
    <property type="protein sequence ID" value="CAE0061629.1"/>
    <property type="molecule type" value="Transcribed_RNA"/>
</dbReference>
<feature type="region of interest" description="Disordered" evidence="7">
    <location>
        <begin position="53"/>
        <end position="74"/>
    </location>
</feature>
<feature type="coiled-coil region" evidence="6">
    <location>
        <begin position="6"/>
        <end position="33"/>
    </location>
</feature>
<comment type="subcellular location">
    <subcellularLocation>
        <location evidence="5">Nucleus</location>
        <location evidence="5">Nucleolus</location>
    </subcellularLocation>
    <subcellularLocation>
        <location evidence="5">Nucleus</location>
        <location evidence="5">Nucleoplasm</location>
    </subcellularLocation>
</comment>
<dbReference type="PIRSF" id="PIRSF017302">
    <property type="entry name" value="Gltscr2"/>
    <property type="match status" value="1"/>
</dbReference>
<reference evidence="8" key="1">
    <citation type="submission" date="2021-01" db="EMBL/GenBank/DDBJ databases">
        <authorList>
            <person name="Corre E."/>
            <person name="Pelletier E."/>
            <person name="Niang G."/>
            <person name="Scheremetjew M."/>
            <person name="Finn R."/>
            <person name="Kale V."/>
            <person name="Holt S."/>
            <person name="Cochrane G."/>
            <person name="Meng A."/>
            <person name="Brown T."/>
            <person name="Cohen L."/>
        </authorList>
    </citation>
    <scope>NUCLEOTIDE SEQUENCE</scope>
    <source>
        <strain evidence="8">CCMP 769</strain>
    </source>
</reference>
<evidence type="ECO:0000256" key="3">
    <source>
        <dbReference type="ARBA" id="ARBA00022517"/>
    </source>
</evidence>
<evidence type="ECO:0000256" key="4">
    <source>
        <dbReference type="ARBA" id="ARBA00023242"/>
    </source>
</evidence>
<keyword evidence="6" id="KW-0175">Coiled coil</keyword>
<feature type="region of interest" description="Disordered" evidence="7">
    <location>
        <begin position="170"/>
        <end position="288"/>
    </location>
</feature>
<protein>
    <recommendedName>
        <fullName evidence="2 5">Ribosome biogenesis protein NOP53</fullName>
    </recommendedName>
</protein>
<dbReference type="GO" id="GO:0000027">
    <property type="term" value="P:ribosomal large subunit assembly"/>
    <property type="evidence" value="ECO:0007669"/>
    <property type="project" value="UniProtKB-UniRule"/>
</dbReference>
<evidence type="ECO:0000256" key="1">
    <source>
        <dbReference type="ARBA" id="ARBA00008838"/>
    </source>
</evidence>
<name>A0A7S3EL21_9RHOD</name>
<evidence type="ECO:0000256" key="6">
    <source>
        <dbReference type="SAM" id="Coils"/>
    </source>
</evidence>
<keyword evidence="3 5" id="KW-0690">Ribosome biogenesis</keyword>
<dbReference type="GO" id="GO:0005730">
    <property type="term" value="C:nucleolus"/>
    <property type="evidence" value="ECO:0007669"/>
    <property type="project" value="UniProtKB-SubCell"/>
</dbReference>
<feature type="compositionally biased region" description="Basic and acidic residues" evidence="7">
    <location>
        <begin position="211"/>
        <end position="234"/>
    </location>
</feature>
<comment type="similarity">
    <text evidence="1 5">Belongs to the NOP53 family.</text>
</comment>
<dbReference type="GO" id="GO:0008097">
    <property type="term" value="F:5S rRNA binding"/>
    <property type="evidence" value="ECO:0007669"/>
    <property type="project" value="TreeGrafter"/>
</dbReference>
<sequence>MVKVKKGTAKKRIKRANAAIEKIEDDALAAEAEVRAVGTKAEQAKDSELFFTDKQPTGKEELRTKLSRDEKRNRRGRKVLWSEVALIPNDNIKAIPSEKQFKAAKPSKDGIPKADQKRVKKSIAKETWTQRKKIGPSQSRNSYDVWSVPEEDADVGNWWKLQVKKKNLPLDDKQGASGSQAGDQVAPPGASINPSFSDHQNLLGEAVSQVVRREHERNWVREKLYVGETEHDKATIPQHLAEITPDKAEDGPGSAKTNPEKKTRTERNREMRRKRSEQESELRKAKRKLRGDVERIHEIEKEIEESARPDADKVISLLKMLRPCGAARQLSLLYIFSQVKKMRREVVRRRIAGRKVPDREITVPLTEELGKDLRRAKVKGNLVRDRFVSLQRRGFAITARKRTGQLK</sequence>
<dbReference type="GO" id="GO:0005654">
    <property type="term" value="C:nucleoplasm"/>
    <property type="evidence" value="ECO:0007669"/>
    <property type="project" value="UniProtKB-SubCell"/>
</dbReference>
<dbReference type="GO" id="GO:0006364">
    <property type="term" value="P:rRNA processing"/>
    <property type="evidence" value="ECO:0007669"/>
    <property type="project" value="TreeGrafter"/>
</dbReference>
<comment type="function">
    <text evidence="5">May play a role in ribosome biogenesis.</text>
</comment>
<feature type="compositionally biased region" description="Basic and acidic residues" evidence="7">
    <location>
        <begin position="56"/>
        <end position="72"/>
    </location>
</feature>
<evidence type="ECO:0000313" key="8">
    <source>
        <dbReference type="EMBL" id="CAE0061629.1"/>
    </source>
</evidence>
<dbReference type="PANTHER" id="PTHR14211">
    <property type="entry name" value="GLIOMA SUPPRESSOR CANDIDATE REGION GENE 2"/>
    <property type="match status" value="1"/>
</dbReference>
<accession>A0A7S3EL21</accession>
<evidence type="ECO:0000256" key="5">
    <source>
        <dbReference type="PIRNR" id="PIRNR017302"/>
    </source>
</evidence>
<dbReference type="Pfam" id="PF07767">
    <property type="entry name" value="Nop53"/>
    <property type="match status" value="1"/>
</dbReference>
<evidence type="ECO:0000256" key="2">
    <source>
        <dbReference type="ARBA" id="ARBA00018339"/>
    </source>
</evidence>
<gene>
    <name evidence="8" type="ORF">RMAR00112_LOCUS29698</name>
</gene>
<evidence type="ECO:0000256" key="7">
    <source>
        <dbReference type="SAM" id="MobiDB-lite"/>
    </source>
</evidence>
<dbReference type="InterPro" id="IPR011687">
    <property type="entry name" value="Nop53/GLTSCR2"/>
</dbReference>
<dbReference type="PANTHER" id="PTHR14211:SF7">
    <property type="entry name" value="RIBOSOME BIOGENESIS PROTEIN NOP53"/>
    <property type="match status" value="1"/>
</dbReference>
<keyword evidence="4 5" id="KW-0539">Nucleus</keyword>